<sequence length="157" mass="16979">MKALKIIAPVLALGLSFTAIANAKDTMSVRSAKQLANKVHQVTYSCPTGSFPTGDTVQVNYGFSDQALPTYAEANLGGKTRFLPINLVESAGNSMHFGDDKGWQISGFYLQLDNDHHSLQLGKDHHSDILIYPDDADAKASYASYLCDVVGTKRIKG</sequence>
<feature type="domain" description="ACP-like" evidence="2">
    <location>
        <begin position="38"/>
        <end position="118"/>
    </location>
</feature>
<feature type="chain" id="PRO_5043241325" description="ACP-like domain-containing protein" evidence="1">
    <location>
        <begin position="22"/>
        <end position="157"/>
    </location>
</feature>
<protein>
    <recommendedName>
        <fullName evidence="2">ACP-like domain-containing protein</fullName>
    </recommendedName>
</protein>
<gene>
    <name evidence="3" type="ORF">AO382_1235</name>
</gene>
<dbReference type="Proteomes" id="UP000078446">
    <property type="component" value="Unassembled WGS sequence"/>
</dbReference>
<accession>A0A7Z1A3V2</accession>
<dbReference type="InterPro" id="IPR056025">
    <property type="entry name" value="ACP_dom"/>
</dbReference>
<dbReference type="CDD" id="cd21836">
    <property type="entry name" value="adhesin_CP"/>
    <property type="match status" value="1"/>
</dbReference>
<comment type="caution">
    <text evidence="3">The sequence shown here is derived from an EMBL/GenBank/DDBJ whole genome shotgun (WGS) entry which is preliminary data.</text>
</comment>
<dbReference type="RefSeq" id="WP_227513637.1">
    <property type="nucleotide sequence ID" value="NZ_JAABLA010000001.1"/>
</dbReference>
<reference evidence="3 4" key="1">
    <citation type="journal article" date="2016" name="Genome Biol. Evol.">
        <title>Comparative Genomic Analyses of the Moraxella catarrhalis Serosensitive and Seroresistant Lineages Demonstrate Their Independent Evolution.</title>
        <authorList>
            <person name="Earl J.P."/>
            <person name="de Vries S.P."/>
            <person name="Ahmed A."/>
            <person name="Powell E."/>
            <person name="Schultz M.P."/>
            <person name="Hermans P.W."/>
            <person name="Hill D.J."/>
            <person name="Zhou Z."/>
            <person name="Constantinidou C.I."/>
            <person name="Hu F.Z."/>
            <person name="Bootsma H.J."/>
            <person name="Ehrlich G.D."/>
        </authorList>
    </citation>
    <scope>NUCLEOTIDE SEQUENCE [LARGE SCALE GENOMIC DNA]</scope>
    <source>
        <strain evidence="3 4">Z7574</strain>
    </source>
</reference>
<dbReference type="AlphaFoldDB" id="A0A7Z1A3V2"/>
<evidence type="ECO:0000313" key="4">
    <source>
        <dbReference type="Proteomes" id="UP000078446"/>
    </source>
</evidence>
<evidence type="ECO:0000313" key="3">
    <source>
        <dbReference type="EMBL" id="OAV00681.1"/>
    </source>
</evidence>
<organism evidence="3 4">
    <name type="scientific">Moraxella catarrhalis</name>
    <name type="common">Branhamella catarrhalis</name>
    <dbReference type="NCBI Taxonomy" id="480"/>
    <lineage>
        <taxon>Bacteria</taxon>
        <taxon>Pseudomonadati</taxon>
        <taxon>Pseudomonadota</taxon>
        <taxon>Gammaproteobacteria</taxon>
        <taxon>Moraxellales</taxon>
        <taxon>Moraxellaceae</taxon>
        <taxon>Moraxella</taxon>
    </lineage>
</organism>
<name>A0A7Z1A3V2_MORCA</name>
<keyword evidence="1" id="KW-0732">Signal</keyword>
<dbReference type="Pfam" id="PF24574">
    <property type="entry name" value="Nm-ACP"/>
    <property type="match status" value="1"/>
</dbReference>
<evidence type="ECO:0000259" key="2">
    <source>
        <dbReference type="Pfam" id="PF24574"/>
    </source>
</evidence>
<dbReference type="EMBL" id="LXHE01000012">
    <property type="protein sequence ID" value="OAV00681.1"/>
    <property type="molecule type" value="Genomic_DNA"/>
</dbReference>
<feature type="signal peptide" evidence="1">
    <location>
        <begin position="1"/>
        <end position="21"/>
    </location>
</feature>
<evidence type="ECO:0000256" key="1">
    <source>
        <dbReference type="SAM" id="SignalP"/>
    </source>
</evidence>
<proteinExistence type="predicted"/>